<evidence type="ECO:0000256" key="1">
    <source>
        <dbReference type="ARBA" id="ARBA00005564"/>
    </source>
</evidence>
<accession>A0A645BVK3</accession>
<dbReference type="AlphaFoldDB" id="A0A645BVK3"/>
<sequence>MKNRLVFVGGYTQTIILGTGERIYGSGDGISVYRMDDVGRLTRLFAEATHNPTYLALSADGRFLYAVNELKEYHDEASSSVSAFSVHPKTGALTFLNRRMTGGGDACCLHLNPSGTHVMVANFSGGSFSVFPILADGSLGTASCFVQHYGHGANPARQASPHVHQTSADPLGKHLLVADLGTDEIRVYGIDWDSGLVSPNAAPAIPSDPGDGPRQFVFDQSGRFLYLVTELGNTIRVYDYRSETGTAKFLQTLSTLPAGCGDETIAAGIKLHPSGKFLYASNRGYDSIAVYRVRDDGLLDPPAIIKTGGRTPRDFCLTPDGEYLLSGFQDSNELILYRIDPNTGLLTESERTACNSVTAVLIADYE</sequence>
<dbReference type="InterPro" id="IPR015943">
    <property type="entry name" value="WD40/YVTN_repeat-like_dom_sf"/>
</dbReference>
<gene>
    <name evidence="2" type="primary">pgl_12</name>
    <name evidence="2" type="ORF">SDC9_116394</name>
</gene>
<organism evidence="2">
    <name type="scientific">bioreactor metagenome</name>
    <dbReference type="NCBI Taxonomy" id="1076179"/>
    <lineage>
        <taxon>unclassified sequences</taxon>
        <taxon>metagenomes</taxon>
        <taxon>ecological metagenomes</taxon>
    </lineage>
</organism>
<protein>
    <submittedName>
        <fullName evidence="2">6-phosphogluconolactonase</fullName>
        <ecNumber evidence="2">3.1.1.31</ecNumber>
    </submittedName>
</protein>
<comment type="similarity">
    <text evidence="1">Belongs to the cycloisomerase 2 family.</text>
</comment>
<dbReference type="EC" id="3.1.1.31" evidence="2"/>
<dbReference type="InterPro" id="IPR011048">
    <property type="entry name" value="Haem_d1_sf"/>
</dbReference>
<name>A0A645BVK3_9ZZZZ</name>
<dbReference type="Gene3D" id="2.130.10.10">
    <property type="entry name" value="YVTN repeat-like/Quinoprotein amine dehydrogenase"/>
    <property type="match status" value="1"/>
</dbReference>
<keyword evidence="2" id="KW-0378">Hydrolase</keyword>
<dbReference type="InterPro" id="IPR050282">
    <property type="entry name" value="Cycloisomerase_2"/>
</dbReference>
<reference evidence="2" key="1">
    <citation type="submission" date="2019-08" db="EMBL/GenBank/DDBJ databases">
        <authorList>
            <person name="Kucharzyk K."/>
            <person name="Murdoch R.W."/>
            <person name="Higgins S."/>
            <person name="Loffler F."/>
        </authorList>
    </citation>
    <scope>NUCLEOTIDE SEQUENCE</scope>
</reference>
<dbReference type="EMBL" id="VSSQ01022883">
    <property type="protein sequence ID" value="MPM69449.1"/>
    <property type="molecule type" value="Genomic_DNA"/>
</dbReference>
<dbReference type="GO" id="GO:0017057">
    <property type="term" value="F:6-phosphogluconolactonase activity"/>
    <property type="evidence" value="ECO:0007669"/>
    <property type="project" value="UniProtKB-EC"/>
</dbReference>
<dbReference type="InterPro" id="IPR019405">
    <property type="entry name" value="Lactonase_7-beta_prop"/>
</dbReference>
<proteinExistence type="inferred from homology"/>
<dbReference type="PANTHER" id="PTHR30344">
    <property type="entry name" value="6-PHOSPHOGLUCONOLACTONASE-RELATED"/>
    <property type="match status" value="1"/>
</dbReference>
<dbReference type="SUPFAM" id="SSF51004">
    <property type="entry name" value="C-terminal (heme d1) domain of cytochrome cd1-nitrite reductase"/>
    <property type="match status" value="1"/>
</dbReference>
<dbReference type="PANTHER" id="PTHR30344:SF1">
    <property type="entry name" value="6-PHOSPHOGLUCONOLACTONASE"/>
    <property type="match status" value="1"/>
</dbReference>
<dbReference type="Pfam" id="PF10282">
    <property type="entry name" value="Lactonase"/>
    <property type="match status" value="1"/>
</dbReference>
<evidence type="ECO:0000313" key="2">
    <source>
        <dbReference type="EMBL" id="MPM69449.1"/>
    </source>
</evidence>
<comment type="caution">
    <text evidence="2">The sequence shown here is derived from an EMBL/GenBank/DDBJ whole genome shotgun (WGS) entry which is preliminary data.</text>
</comment>